<protein>
    <submittedName>
        <fullName evidence="1">Uncharacterized protein</fullName>
    </submittedName>
</protein>
<gene>
    <name evidence="1" type="ORF">QAD02_007138</name>
</gene>
<accession>A0ACC2N3P0</accession>
<evidence type="ECO:0000313" key="1">
    <source>
        <dbReference type="EMBL" id="KAJ8665476.1"/>
    </source>
</evidence>
<keyword evidence="2" id="KW-1185">Reference proteome</keyword>
<dbReference type="EMBL" id="CM056744">
    <property type="protein sequence ID" value="KAJ8665476.1"/>
    <property type="molecule type" value="Genomic_DNA"/>
</dbReference>
<reference evidence="1" key="1">
    <citation type="submission" date="2023-04" db="EMBL/GenBank/DDBJ databases">
        <title>A chromosome-level genome assembly of the parasitoid wasp Eretmocerus hayati.</title>
        <authorList>
            <person name="Zhong Y."/>
            <person name="Liu S."/>
            <person name="Liu Y."/>
        </authorList>
    </citation>
    <scope>NUCLEOTIDE SEQUENCE</scope>
    <source>
        <strain evidence="1">ZJU_SS_LIU_2023</strain>
    </source>
</reference>
<proteinExistence type="predicted"/>
<comment type="caution">
    <text evidence="1">The sequence shown here is derived from an EMBL/GenBank/DDBJ whole genome shotgun (WGS) entry which is preliminary data.</text>
</comment>
<evidence type="ECO:0000313" key="2">
    <source>
        <dbReference type="Proteomes" id="UP001239111"/>
    </source>
</evidence>
<dbReference type="Proteomes" id="UP001239111">
    <property type="component" value="Chromosome 4"/>
</dbReference>
<sequence>MEADDVNGRFHVSWGARKSQMIENFFDVKFKGDYISFRDSLYTPKFLGEETLMLVVEYDMTEKNTTFITSDISYPGTRRVGSSQISFQSLMNMNGTLHVLNPFKNFSDATCQFLTSTNE</sequence>
<name>A0ACC2N3P0_9HYME</name>
<organism evidence="1 2">
    <name type="scientific">Eretmocerus hayati</name>
    <dbReference type="NCBI Taxonomy" id="131215"/>
    <lineage>
        <taxon>Eukaryota</taxon>
        <taxon>Metazoa</taxon>
        <taxon>Ecdysozoa</taxon>
        <taxon>Arthropoda</taxon>
        <taxon>Hexapoda</taxon>
        <taxon>Insecta</taxon>
        <taxon>Pterygota</taxon>
        <taxon>Neoptera</taxon>
        <taxon>Endopterygota</taxon>
        <taxon>Hymenoptera</taxon>
        <taxon>Apocrita</taxon>
        <taxon>Proctotrupomorpha</taxon>
        <taxon>Chalcidoidea</taxon>
        <taxon>Aphelinidae</taxon>
        <taxon>Aphelininae</taxon>
        <taxon>Eretmocerus</taxon>
    </lineage>
</organism>